<feature type="binding site" evidence="7">
    <location>
        <begin position="54"/>
        <end position="61"/>
    </location>
    <ligand>
        <name>ATP</name>
        <dbReference type="ChEBI" id="CHEBI:30616"/>
    </ligand>
</feature>
<name>A0A437R2K3_9GAMM</name>
<comment type="subunit">
    <text evidence="7">Homodimer.</text>
</comment>
<keyword evidence="1 7" id="KW-0479">Metal-binding</keyword>
<proteinExistence type="inferred from homology"/>
<evidence type="ECO:0000256" key="7">
    <source>
        <dbReference type="HAMAP-Rule" id="MF_02040"/>
    </source>
</evidence>
<evidence type="ECO:0000256" key="1">
    <source>
        <dbReference type="ARBA" id="ARBA00022723"/>
    </source>
</evidence>
<keyword evidence="2 7" id="KW-0547">Nucleotide-binding</keyword>
<comment type="similarity">
    <text evidence="6 7">Belongs to the Mrp/NBP35 ATP-binding proteins family.</text>
</comment>
<protein>
    <recommendedName>
        <fullName evidence="7">Iron-sulfur cluster carrier protein</fullName>
    </recommendedName>
</protein>
<comment type="function">
    <text evidence="7">Binds and transfers iron-sulfur (Fe-S) clusters to target apoproteins. Can hydrolyze ATP.</text>
</comment>
<dbReference type="InterPro" id="IPR000808">
    <property type="entry name" value="Mrp-like_CS"/>
</dbReference>
<dbReference type="EMBL" id="SACS01000003">
    <property type="protein sequence ID" value="RVU40953.1"/>
    <property type="molecule type" value="Genomic_DNA"/>
</dbReference>
<dbReference type="NCBIfam" id="NF008669">
    <property type="entry name" value="PRK11670.1"/>
    <property type="match status" value="1"/>
</dbReference>
<dbReference type="FunFam" id="3.40.50.300:FF:000418">
    <property type="entry name" value="Iron-sulfur cluster carrier protein"/>
    <property type="match status" value="1"/>
</dbReference>
<dbReference type="GO" id="GO:0046872">
    <property type="term" value="F:metal ion binding"/>
    <property type="evidence" value="ECO:0007669"/>
    <property type="project" value="UniProtKB-KW"/>
</dbReference>
<dbReference type="Gene3D" id="3.40.50.300">
    <property type="entry name" value="P-loop containing nucleotide triphosphate hydrolases"/>
    <property type="match status" value="1"/>
</dbReference>
<dbReference type="InterPro" id="IPR019591">
    <property type="entry name" value="Mrp/NBP35_ATP-bd"/>
</dbReference>
<dbReference type="InterPro" id="IPR033756">
    <property type="entry name" value="YlxH/NBP35"/>
</dbReference>
<dbReference type="Proteomes" id="UP000283077">
    <property type="component" value="Unassembled WGS sequence"/>
</dbReference>
<dbReference type="GO" id="GO:0051539">
    <property type="term" value="F:4 iron, 4 sulfur cluster binding"/>
    <property type="evidence" value="ECO:0007669"/>
    <property type="project" value="TreeGrafter"/>
</dbReference>
<evidence type="ECO:0000256" key="2">
    <source>
        <dbReference type="ARBA" id="ARBA00022741"/>
    </source>
</evidence>
<comment type="caution">
    <text evidence="8">The sequence shown here is derived from an EMBL/GenBank/DDBJ whole genome shotgun (WGS) entry which is preliminary data.</text>
</comment>
<dbReference type="Pfam" id="PF10609">
    <property type="entry name" value="ParA"/>
    <property type="match status" value="1"/>
</dbReference>
<keyword evidence="5 7" id="KW-0411">Iron-sulfur</keyword>
<dbReference type="PROSITE" id="PS01215">
    <property type="entry name" value="MRP"/>
    <property type="match status" value="1"/>
</dbReference>
<accession>A0A437R2K3</accession>
<keyword evidence="7" id="KW-0378">Hydrolase</keyword>
<dbReference type="GO" id="GO:0005524">
    <property type="term" value="F:ATP binding"/>
    <property type="evidence" value="ECO:0007669"/>
    <property type="project" value="UniProtKB-UniRule"/>
</dbReference>
<dbReference type="OrthoDB" id="9809679at2"/>
<evidence type="ECO:0000313" key="9">
    <source>
        <dbReference type="Proteomes" id="UP000283077"/>
    </source>
</evidence>
<evidence type="ECO:0000313" key="8">
    <source>
        <dbReference type="EMBL" id="RVU40953.1"/>
    </source>
</evidence>
<keyword evidence="3 7" id="KW-0067">ATP-binding</keyword>
<dbReference type="GO" id="GO:0016887">
    <property type="term" value="F:ATP hydrolysis activity"/>
    <property type="evidence" value="ECO:0007669"/>
    <property type="project" value="UniProtKB-UniRule"/>
</dbReference>
<organism evidence="8 9">
    <name type="scientific">Rheinheimera riviphila</name>
    <dbReference type="NCBI Taxonomy" id="1834037"/>
    <lineage>
        <taxon>Bacteria</taxon>
        <taxon>Pseudomonadati</taxon>
        <taxon>Pseudomonadota</taxon>
        <taxon>Gammaproteobacteria</taxon>
        <taxon>Chromatiales</taxon>
        <taxon>Chromatiaceae</taxon>
        <taxon>Rheinheimera</taxon>
    </lineage>
</organism>
<dbReference type="PANTHER" id="PTHR42961:SF2">
    <property type="entry name" value="IRON-SULFUR PROTEIN NUBPL"/>
    <property type="match status" value="1"/>
</dbReference>
<reference evidence="8 9" key="1">
    <citation type="submission" date="2019-01" db="EMBL/GenBank/DDBJ databases">
        <authorList>
            <person name="Chen W.-M."/>
        </authorList>
    </citation>
    <scope>NUCLEOTIDE SEQUENCE [LARGE SCALE GENOMIC DNA]</scope>
    <source>
        <strain evidence="8 9">KYPC3</strain>
    </source>
</reference>
<dbReference type="CDD" id="cd02037">
    <property type="entry name" value="Mrp_NBP35"/>
    <property type="match status" value="1"/>
</dbReference>
<evidence type="ECO:0000256" key="5">
    <source>
        <dbReference type="ARBA" id="ARBA00023014"/>
    </source>
</evidence>
<gene>
    <name evidence="8" type="primary">apbC</name>
    <name evidence="8" type="ORF">EOE67_04630</name>
</gene>
<dbReference type="GO" id="GO:0016226">
    <property type="term" value="P:iron-sulfur cluster assembly"/>
    <property type="evidence" value="ECO:0007669"/>
    <property type="project" value="InterPro"/>
</dbReference>
<dbReference type="GO" id="GO:0005829">
    <property type="term" value="C:cytosol"/>
    <property type="evidence" value="ECO:0007669"/>
    <property type="project" value="TreeGrafter"/>
</dbReference>
<dbReference type="AlphaFoldDB" id="A0A437R2K3"/>
<evidence type="ECO:0000256" key="4">
    <source>
        <dbReference type="ARBA" id="ARBA00023004"/>
    </source>
</evidence>
<evidence type="ECO:0000256" key="3">
    <source>
        <dbReference type="ARBA" id="ARBA00022840"/>
    </source>
</evidence>
<keyword evidence="9" id="KW-1185">Reference proteome</keyword>
<dbReference type="SUPFAM" id="SSF52540">
    <property type="entry name" value="P-loop containing nucleoside triphosphate hydrolases"/>
    <property type="match status" value="1"/>
</dbReference>
<dbReference type="GO" id="GO:0140663">
    <property type="term" value="F:ATP-dependent FeS chaperone activity"/>
    <property type="evidence" value="ECO:0007669"/>
    <property type="project" value="InterPro"/>
</dbReference>
<dbReference type="HAMAP" id="MF_02040">
    <property type="entry name" value="Mrp_NBP35"/>
    <property type="match status" value="1"/>
</dbReference>
<sequence length="320" mass="34570">MLKLQLPFAAQSIAPLLLQQLNEVGFHGQLELSALNQLPTTIGNIKQIILIASGKGGVGKSTTAVNLAVSLAQEGAKTGLLDADIYGPSIPTMLGLYGAKATSPDDKHLLPQHKFGIFMQSIGFLVDPEAASVWRGPMASQALLQLINETQWPELDYLVVDMPPGTGDIQLTLAQKLPVAGAIVVTTPQDVALADAKKGISMFNQVNIPLLGLVENMSYYQCSSCGQIDDIFGTNGGVELAQRYQVPVLGQLPLLKAIREHSDNGRPIALDESDQSAISQPENKQCADIYRKIARQVIFALYWRGKKISEQQPQIIMTDD</sequence>
<dbReference type="InterPro" id="IPR044304">
    <property type="entry name" value="NUBPL-like"/>
</dbReference>
<evidence type="ECO:0000256" key="6">
    <source>
        <dbReference type="ARBA" id="ARBA00024036"/>
    </source>
</evidence>
<dbReference type="PANTHER" id="PTHR42961">
    <property type="entry name" value="IRON-SULFUR PROTEIN NUBPL"/>
    <property type="match status" value="1"/>
</dbReference>
<dbReference type="InterPro" id="IPR027417">
    <property type="entry name" value="P-loop_NTPase"/>
</dbReference>
<keyword evidence="4 7" id="KW-0408">Iron</keyword>